<dbReference type="Proteomes" id="UP000638648">
    <property type="component" value="Unassembled WGS sequence"/>
</dbReference>
<dbReference type="InterPro" id="IPR041698">
    <property type="entry name" value="Methyltransf_25"/>
</dbReference>
<sequence length="254" mass="28741">MPTDIEELRRQLVVEAFPRAATYDATWVMTNQMGPNALWLAESLGEVLPLEAGSRVLDLGCGRGLTSVFLAREFGVEVWAVDLWVSANDNWQRVQEAGLAGRVHPIHAEAHTLPFAEGFFDAAVSFDAYQYFGTDDLYLGYLSRFVKPGGQIGIVVPALGAEPDVFPPPHLAPYWDWDMCCWHSPSWWRRHWEKTGLVEVDVADLVPEGWDHWLRWETVVQRAWTGEEEHGGLLRADADQRLLGFTRLVARRAD</sequence>
<dbReference type="GO" id="GO:0032259">
    <property type="term" value="P:methylation"/>
    <property type="evidence" value="ECO:0007669"/>
    <property type="project" value="UniProtKB-KW"/>
</dbReference>
<dbReference type="GO" id="GO:0008168">
    <property type="term" value="F:methyltransferase activity"/>
    <property type="evidence" value="ECO:0007669"/>
    <property type="project" value="UniProtKB-KW"/>
</dbReference>
<accession>A0A927RBQ4</accession>
<proteinExistence type="predicted"/>
<name>A0A927RBQ4_9ACTN</name>
<reference evidence="2" key="1">
    <citation type="submission" date="2020-10" db="EMBL/GenBank/DDBJ databases">
        <title>Sequencing the genomes of 1000 actinobacteria strains.</title>
        <authorList>
            <person name="Klenk H.-P."/>
        </authorList>
    </citation>
    <scope>NUCLEOTIDE SEQUENCE</scope>
    <source>
        <strain evidence="2">DSM 45354</strain>
    </source>
</reference>
<dbReference type="Pfam" id="PF13649">
    <property type="entry name" value="Methyltransf_25"/>
    <property type="match status" value="1"/>
</dbReference>
<feature type="domain" description="Methyltransferase" evidence="1">
    <location>
        <begin position="56"/>
        <end position="150"/>
    </location>
</feature>
<organism evidence="2 3">
    <name type="scientific">Actinopolymorpha pittospori</name>
    <dbReference type="NCBI Taxonomy" id="648752"/>
    <lineage>
        <taxon>Bacteria</taxon>
        <taxon>Bacillati</taxon>
        <taxon>Actinomycetota</taxon>
        <taxon>Actinomycetes</taxon>
        <taxon>Propionibacteriales</taxon>
        <taxon>Actinopolymorphaceae</taxon>
        <taxon>Actinopolymorpha</taxon>
    </lineage>
</organism>
<keyword evidence="2" id="KW-0808">Transferase</keyword>
<keyword evidence="3" id="KW-1185">Reference proteome</keyword>
<gene>
    <name evidence="2" type="ORF">HEB94_003163</name>
</gene>
<dbReference type="PANTHER" id="PTHR44068:SF11">
    <property type="entry name" value="GERANYL DIPHOSPHATE 2-C-METHYLTRANSFERASE"/>
    <property type="match status" value="1"/>
</dbReference>
<dbReference type="InterPro" id="IPR050447">
    <property type="entry name" value="Erg6_SMT_methyltransf"/>
</dbReference>
<dbReference type="SUPFAM" id="SSF53335">
    <property type="entry name" value="S-adenosyl-L-methionine-dependent methyltransferases"/>
    <property type="match status" value="1"/>
</dbReference>
<dbReference type="AlphaFoldDB" id="A0A927RBQ4"/>
<evidence type="ECO:0000259" key="1">
    <source>
        <dbReference type="Pfam" id="PF13649"/>
    </source>
</evidence>
<evidence type="ECO:0000313" key="2">
    <source>
        <dbReference type="EMBL" id="MBE1606315.1"/>
    </source>
</evidence>
<protein>
    <submittedName>
        <fullName evidence="2">Cyclopropane fatty-acyl-phospholipid synthase-like methyltransferase</fullName>
    </submittedName>
</protein>
<dbReference type="EMBL" id="JADBEM010000001">
    <property type="protein sequence ID" value="MBE1606315.1"/>
    <property type="molecule type" value="Genomic_DNA"/>
</dbReference>
<dbReference type="InterPro" id="IPR029063">
    <property type="entry name" value="SAM-dependent_MTases_sf"/>
</dbReference>
<dbReference type="CDD" id="cd02440">
    <property type="entry name" value="AdoMet_MTases"/>
    <property type="match status" value="1"/>
</dbReference>
<dbReference type="PANTHER" id="PTHR44068">
    <property type="entry name" value="ZGC:194242"/>
    <property type="match status" value="1"/>
</dbReference>
<evidence type="ECO:0000313" key="3">
    <source>
        <dbReference type="Proteomes" id="UP000638648"/>
    </source>
</evidence>
<comment type="caution">
    <text evidence="2">The sequence shown here is derived from an EMBL/GenBank/DDBJ whole genome shotgun (WGS) entry which is preliminary data.</text>
</comment>
<keyword evidence="2" id="KW-0489">Methyltransferase</keyword>
<dbReference type="Gene3D" id="3.40.50.150">
    <property type="entry name" value="Vaccinia Virus protein VP39"/>
    <property type="match status" value="1"/>
</dbReference>
<dbReference type="RefSeq" id="WP_192750465.1">
    <property type="nucleotide sequence ID" value="NZ_BAABJL010000085.1"/>
</dbReference>